<dbReference type="AlphaFoldDB" id="A0A9K3CU29"/>
<evidence type="ECO:0000313" key="1">
    <source>
        <dbReference type="EMBL" id="GIQ82328.1"/>
    </source>
</evidence>
<dbReference type="PRINTS" id="PR00419">
    <property type="entry name" value="ADXRDTASE"/>
</dbReference>
<dbReference type="PANTHER" id="PTHR43734">
    <property type="entry name" value="PHYTOENE DESATURASE"/>
    <property type="match status" value="1"/>
</dbReference>
<comment type="caution">
    <text evidence="1">The sequence shown here is derived from an EMBL/GenBank/DDBJ whole genome shotgun (WGS) entry which is preliminary data.</text>
</comment>
<accession>A0A9K3CU29</accession>
<dbReference type="EMBL" id="BDIP01000660">
    <property type="protein sequence ID" value="GIQ82328.1"/>
    <property type="molecule type" value="Genomic_DNA"/>
</dbReference>
<dbReference type="Gene3D" id="3.50.50.60">
    <property type="entry name" value="FAD/NAD(P)-binding domain"/>
    <property type="match status" value="1"/>
</dbReference>
<name>A0A9K3CU29_9EUKA</name>
<protein>
    <recommendedName>
        <fullName evidence="3">Amine oxidase domain-containing protein</fullName>
    </recommendedName>
</protein>
<dbReference type="OrthoDB" id="66881at2759"/>
<evidence type="ECO:0000313" key="2">
    <source>
        <dbReference type="Proteomes" id="UP000265618"/>
    </source>
</evidence>
<dbReference type="SUPFAM" id="SSF51905">
    <property type="entry name" value="FAD/NAD(P)-binding domain"/>
    <property type="match status" value="1"/>
</dbReference>
<dbReference type="InterPro" id="IPR036188">
    <property type="entry name" value="FAD/NAD-bd_sf"/>
</dbReference>
<dbReference type="PANTHER" id="PTHR43734:SF1">
    <property type="entry name" value="PHYTOENE DESATURASE"/>
    <property type="match status" value="1"/>
</dbReference>
<evidence type="ECO:0008006" key="3">
    <source>
        <dbReference type="Google" id="ProtNLM"/>
    </source>
</evidence>
<reference evidence="1 2" key="1">
    <citation type="journal article" date="2018" name="PLoS ONE">
        <title>The draft genome of Kipferlia bialata reveals reductive genome evolution in fornicate parasites.</title>
        <authorList>
            <person name="Tanifuji G."/>
            <person name="Takabayashi S."/>
            <person name="Kume K."/>
            <person name="Takagi M."/>
            <person name="Nakayama T."/>
            <person name="Kamikawa R."/>
            <person name="Inagaki Y."/>
            <person name="Hashimoto T."/>
        </authorList>
    </citation>
    <scope>NUCLEOTIDE SEQUENCE [LARGE SCALE GENOMIC DNA]</scope>
    <source>
        <strain evidence="1">NY0173</strain>
    </source>
</reference>
<dbReference type="Pfam" id="PF13450">
    <property type="entry name" value="NAD_binding_8"/>
    <property type="match status" value="1"/>
</dbReference>
<keyword evidence="2" id="KW-1185">Reference proteome</keyword>
<dbReference type="Proteomes" id="UP000265618">
    <property type="component" value="Unassembled WGS sequence"/>
</dbReference>
<gene>
    <name evidence="1" type="ORF">KIPB_003444</name>
</gene>
<proteinExistence type="predicted"/>
<sequence>MSTPDTPVAVVGGGIAGLSAAITLAAKGHSVLVLEAHSQLGGLCAFWERAGYTIDGCVHWMTGMYREGSMGGRFFDLWQSLGVPTEQAEMADFTVFSPADYPTHEEVFFGRDYKATRDTLKEQFPADCELLDEYFDMADVMHDIPLPAQGVGILRYLFQVGIKDVVRVLKVMSGGERLRDFVKRVNNPRLGTILGSLYARNSATYFVPLTLGGLDDGSFSAFPPGAKGLVEAMMTRAASLNVQIRTGAAVEGMAITKKRIDSLSVRIKGAGHGEEGTLTDVPVSGVMWCAPLPDLLSSLSACGVNAPRALVRCATPVDPESCICVYICLQSGVQRLERAFPGISTLVGGYVTDASPDLPTSLGEGVEVTSLGGASITCHRGPTVVPEAGAEDGGVVEVILGADPAPFMGIAGLAEGVGVGDVGTVTQEEYNAYKQAVGEAVTQWLMEHIEIKTTARHGEGSGEAEGLSPVSIAYTDVVTPYTYAHICRCTQGMCIGNMGQDNKQGSVKHGVRGVRNLAVGSTWTTSTGGLPVAAEQGAVGAQYLHKKWGKKKLREAE</sequence>
<organism evidence="1 2">
    <name type="scientific">Kipferlia bialata</name>
    <dbReference type="NCBI Taxonomy" id="797122"/>
    <lineage>
        <taxon>Eukaryota</taxon>
        <taxon>Metamonada</taxon>
        <taxon>Carpediemonas-like organisms</taxon>
        <taxon>Kipferlia</taxon>
    </lineage>
</organism>